<dbReference type="AlphaFoldDB" id="A0A066RSZ4"/>
<evidence type="ECO:0000256" key="2">
    <source>
        <dbReference type="SAM" id="Phobius"/>
    </source>
</evidence>
<reference evidence="3 4" key="1">
    <citation type="submission" date="2014-04" db="EMBL/GenBank/DDBJ databases">
        <title>Draft genome sequence of Photobacterium halotolerans S2753: a solonamide, ngercheumicin and holomycin producer.</title>
        <authorList>
            <person name="Machado H.R."/>
            <person name="Gram L."/>
        </authorList>
    </citation>
    <scope>NUCLEOTIDE SEQUENCE [LARGE SCALE GENOMIC DNA]</scope>
    <source>
        <strain evidence="3 4">S2753</strain>
    </source>
</reference>
<dbReference type="PANTHER" id="PTHR35335:SF1">
    <property type="entry name" value="UPF0716 PROTEIN FXSA"/>
    <property type="match status" value="1"/>
</dbReference>
<name>A0A066RSZ4_9GAMM</name>
<gene>
    <name evidence="3" type="ORF">EA58_07535</name>
</gene>
<accession>A0A066RSZ4</accession>
<sequence length="184" mass="19870">MFPVLLLMFILVPVIEIALFIQVGGVLGLWTTLFLVLLTAVVGASLVRSQGIATLLSVQDRLNQGELPAQQILEGVMLAVAGVLLLTPGFMTDAMGLVVLLPGPRAAIARYLMRKVKVQSMHQGGFGGGVGGGFGSQGPFSNRDPFGHDQEGNRNGDVFDGEYERKDDKDKRKNSDDDDQHRLH</sequence>
<comment type="caution">
    <text evidence="3">The sequence shown here is derived from an EMBL/GenBank/DDBJ whole genome shotgun (WGS) entry which is preliminary data.</text>
</comment>
<dbReference type="InterPro" id="IPR007313">
    <property type="entry name" value="FxsA"/>
</dbReference>
<feature type="region of interest" description="Disordered" evidence="1">
    <location>
        <begin position="132"/>
        <end position="184"/>
    </location>
</feature>
<dbReference type="NCBIfam" id="NF008528">
    <property type="entry name" value="PRK11463.1-2"/>
    <property type="match status" value="1"/>
</dbReference>
<dbReference type="Pfam" id="PF04186">
    <property type="entry name" value="FxsA"/>
    <property type="match status" value="1"/>
</dbReference>
<feature type="compositionally biased region" description="Basic and acidic residues" evidence="1">
    <location>
        <begin position="162"/>
        <end position="184"/>
    </location>
</feature>
<feature type="transmembrane region" description="Helical" evidence="2">
    <location>
        <begin position="27"/>
        <end position="47"/>
    </location>
</feature>
<keyword evidence="2" id="KW-0472">Membrane</keyword>
<dbReference type="EMBL" id="JMIB01000012">
    <property type="protein sequence ID" value="KDM92186.1"/>
    <property type="molecule type" value="Genomic_DNA"/>
</dbReference>
<feature type="compositionally biased region" description="Basic and acidic residues" evidence="1">
    <location>
        <begin position="145"/>
        <end position="154"/>
    </location>
</feature>
<keyword evidence="4" id="KW-1185">Reference proteome</keyword>
<keyword evidence="2" id="KW-0812">Transmembrane</keyword>
<dbReference type="OrthoDB" id="9792788at2"/>
<organism evidence="3 4">
    <name type="scientific">Photobacterium galatheae</name>
    <dbReference type="NCBI Taxonomy" id="1654360"/>
    <lineage>
        <taxon>Bacteria</taxon>
        <taxon>Pseudomonadati</taxon>
        <taxon>Pseudomonadota</taxon>
        <taxon>Gammaproteobacteria</taxon>
        <taxon>Vibrionales</taxon>
        <taxon>Vibrionaceae</taxon>
        <taxon>Photobacterium</taxon>
    </lineage>
</organism>
<proteinExistence type="predicted"/>
<dbReference type="PANTHER" id="PTHR35335">
    <property type="entry name" value="UPF0716 PROTEIN FXSA"/>
    <property type="match status" value="1"/>
</dbReference>
<protein>
    <submittedName>
        <fullName evidence="3">Exclusion suppressor FxsA</fullName>
    </submittedName>
</protein>
<keyword evidence="2" id="KW-1133">Transmembrane helix</keyword>
<dbReference type="RefSeq" id="WP_036750867.1">
    <property type="nucleotide sequence ID" value="NZ_JAGSGC010000020.1"/>
</dbReference>
<dbReference type="STRING" id="1654360.EA58_07535"/>
<evidence type="ECO:0000256" key="1">
    <source>
        <dbReference type="SAM" id="MobiDB-lite"/>
    </source>
</evidence>
<dbReference type="Proteomes" id="UP000027192">
    <property type="component" value="Unassembled WGS sequence"/>
</dbReference>
<evidence type="ECO:0000313" key="4">
    <source>
        <dbReference type="Proteomes" id="UP000027192"/>
    </source>
</evidence>
<evidence type="ECO:0000313" key="3">
    <source>
        <dbReference type="EMBL" id="KDM92186.1"/>
    </source>
</evidence>
<dbReference type="GO" id="GO:0016020">
    <property type="term" value="C:membrane"/>
    <property type="evidence" value="ECO:0007669"/>
    <property type="project" value="InterPro"/>
</dbReference>